<dbReference type="Gramene" id="Pp3c2_26100V3.1">
    <property type="protein sequence ID" value="Pp3c2_26100V3.1"/>
    <property type="gene ID" value="Pp3c2_26100"/>
</dbReference>
<evidence type="ECO:0000256" key="2">
    <source>
        <dbReference type="ARBA" id="ARBA00022737"/>
    </source>
</evidence>
<reference evidence="4 6" key="1">
    <citation type="journal article" date="2008" name="Science">
        <title>The Physcomitrella genome reveals evolutionary insights into the conquest of land by plants.</title>
        <authorList>
            <person name="Rensing S."/>
            <person name="Lang D."/>
            <person name="Zimmer A."/>
            <person name="Terry A."/>
            <person name="Salamov A."/>
            <person name="Shapiro H."/>
            <person name="Nishiyama T."/>
            <person name="Perroud P.-F."/>
            <person name="Lindquist E."/>
            <person name="Kamisugi Y."/>
            <person name="Tanahashi T."/>
            <person name="Sakakibara K."/>
            <person name="Fujita T."/>
            <person name="Oishi K."/>
            <person name="Shin-I T."/>
            <person name="Kuroki Y."/>
            <person name="Toyoda A."/>
            <person name="Suzuki Y."/>
            <person name="Hashimoto A."/>
            <person name="Yamaguchi K."/>
            <person name="Sugano A."/>
            <person name="Kohara Y."/>
            <person name="Fujiyama A."/>
            <person name="Anterola A."/>
            <person name="Aoki S."/>
            <person name="Ashton N."/>
            <person name="Barbazuk W.B."/>
            <person name="Barker E."/>
            <person name="Bennetzen J."/>
            <person name="Bezanilla M."/>
            <person name="Blankenship R."/>
            <person name="Cho S.H."/>
            <person name="Dutcher S."/>
            <person name="Estelle M."/>
            <person name="Fawcett J.A."/>
            <person name="Gundlach H."/>
            <person name="Hanada K."/>
            <person name="Heyl A."/>
            <person name="Hicks K.A."/>
            <person name="Hugh J."/>
            <person name="Lohr M."/>
            <person name="Mayer K."/>
            <person name="Melkozernov A."/>
            <person name="Murata T."/>
            <person name="Nelson D."/>
            <person name="Pils B."/>
            <person name="Prigge M."/>
            <person name="Reiss B."/>
            <person name="Renner T."/>
            <person name="Rombauts S."/>
            <person name="Rushton P."/>
            <person name="Sanderfoot A."/>
            <person name="Schween G."/>
            <person name="Shiu S.-H."/>
            <person name="Stueber K."/>
            <person name="Theodoulou F.L."/>
            <person name="Tu H."/>
            <person name="Van de Peer Y."/>
            <person name="Verrier P.J."/>
            <person name="Waters E."/>
            <person name="Wood A."/>
            <person name="Yang L."/>
            <person name="Cove D."/>
            <person name="Cuming A."/>
            <person name="Hasebe M."/>
            <person name="Lucas S."/>
            <person name="Mishler D.B."/>
            <person name="Reski R."/>
            <person name="Grigoriev I."/>
            <person name="Quatrano R.S."/>
            <person name="Boore J.L."/>
        </authorList>
    </citation>
    <scope>NUCLEOTIDE SEQUENCE [LARGE SCALE GENOMIC DNA]</scope>
    <source>
        <strain evidence="5 6">cv. Gransden 2004</strain>
    </source>
</reference>
<dbReference type="AlphaFoldDB" id="A9SU47"/>
<dbReference type="PANTHER" id="PTHR22889:SF0">
    <property type="entry name" value="WD REPEAT-CONTAINING PROTEIN 89"/>
    <property type="match status" value="1"/>
</dbReference>
<accession>A9SU47</accession>
<keyword evidence="6" id="KW-1185">Reference proteome</keyword>
<dbReference type="InterPro" id="IPR001680">
    <property type="entry name" value="WD40_rpt"/>
</dbReference>
<dbReference type="InterPro" id="IPR019775">
    <property type="entry name" value="WD40_repeat_CS"/>
</dbReference>
<dbReference type="PROSITE" id="PS50294">
    <property type="entry name" value="WD_REPEATS_REGION"/>
    <property type="match status" value="1"/>
</dbReference>
<dbReference type="STRING" id="3218.A9SU47"/>
<evidence type="ECO:0000313" key="4">
    <source>
        <dbReference type="EMBL" id="PNR60417.1"/>
    </source>
</evidence>
<dbReference type="eggNOG" id="KOG1188">
    <property type="taxonomic scope" value="Eukaryota"/>
</dbReference>
<feature type="repeat" description="WD" evidence="3">
    <location>
        <begin position="64"/>
        <end position="107"/>
    </location>
</feature>
<dbReference type="SMART" id="SM00320">
    <property type="entry name" value="WD40"/>
    <property type="match status" value="5"/>
</dbReference>
<dbReference type="EMBL" id="ABEU02000002">
    <property type="protein sequence ID" value="PNR60417.1"/>
    <property type="molecule type" value="Genomic_DNA"/>
</dbReference>
<dbReference type="InterPro" id="IPR036322">
    <property type="entry name" value="WD40_repeat_dom_sf"/>
</dbReference>
<dbReference type="PANTHER" id="PTHR22889">
    <property type="entry name" value="WD REPEAT-CONTAINING PROTEIN 89"/>
    <property type="match status" value="1"/>
</dbReference>
<dbReference type="RefSeq" id="XP_024368489.1">
    <property type="nucleotide sequence ID" value="XM_024512721.2"/>
</dbReference>
<evidence type="ECO:0000256" key="3">
    <source>
        <dbReference type="PROSITE-ProRule" id="PRU00221"/>
    </source>
</evidence>
<evidence type="ECO:0000313" key="5">
    <source>
        <dbReference type="EnsemblPlants" id="Pp3c2_26100V3.1"/>
    </source>
</evidence>
<reference evidence="4 6" key="2">
    <citation type="journal article" date="2018" name="Plant J.">
        <title>The Physcomitrella patens chromosome-scale assembly reveals moss genome structure and evolution.</title>
        <authorList>
            <person name="Lang D."/>
            <person name="Ullrich K.K."/>
            <person name="Murat F."/>
            <person name="Fuchs J."/>
            <person name="Jenkins J."/>
            <person name="Haas F.B."/>
            <person name="Piednoel M."/>
            <person name="Gundlach H."/>
            <person name="Van Bel M."/>
            <person name="Meyberg R."/>
            <person name="Vives C."/>
            <person name="Morata J."/>
            <person name="Symeonidi A."/>
            <person name="Hiss M."/>
            <person name="Muchero W."/>
            <person name="Kamisugi Y."/>
            <person name="Saleh O."/>
            <person name="Blanc G."/>
            <person name="Decker E.L."/>
            <person name="van Gessel N."/>
            <person name="Grimwood J."/>
            <person name="Hayes R.D."/>
            <person name="Graham S.W."/>
            <person name="Gunter L.E."/>
            <person name="McDaniel S.F."/>
            <person name="Hoernstein S.N.W."/>
            <person name="Larsson A."/>
            <person name="Li F.W."/>
            <person name="Perroud P.F."/>
            <person name="Phillips J."/>
            <person name="Ranjan P."/>
            <person name="Rokshar D.S."/>
            <person name="Rothfels C.J."/>
            <person name="Schneider L."/>
            <person name="Shu S."/>
            <person name="Stevenson D.W."/>
            <person name="Thummler F."/>
            <person name="Tillich M."/>
            <person name="Villarreal Aguilar J.C."/>
            <person name="Widiez T."/>
            <person name="Wong G.K."/>
            <person name="Wymore A."/>
            <person name="Zhang Y."/>
            <person name="Zimmer A.D."/>
            <person name="Quatrano R.S."/>
            <person name="Mayer K.F.X."/>
            <person name="Goodstein D."/>
            <person name="Casacuberta J.M."/>
            <person name="Vandepoele K."/>
            <person name="Reski R."/>
            <person name="Cuming A.C."/>
            <person name="Tuskan G.A."/>
            <person name="Maumus F."/>
            <person name="Salse J."/>
            <person name="Schmutz J."/>
            <person name="Rensing S.A."/>
        </authorList>
    </citation>
    <scope>NUCLEOTIDE SEQUENCE [LARGE SCALE GENOMIC DNA]</scope>
    <source>
        <strain evidence="5 6">cv. Gransden 2004</strain>
    </source>
</reference>
<name>A9SU47_PHYPA</name>
<dbReference type="PaxDb" id="3218-PP1S119_12V6.1"/>
<dbReference type="PROSITE" id="PS00678">
    <property type="entry name" value="WD_REPEATS_1"/>
    <property type="match status" value="1"/>
</dbReference>
<dbReference type="Proteomes" id="UP000006727">
    <property type="component" value="Chromosome 2"/>
</dbReference>
<dbReference type="OMA" id="NDGPVAF"/>
<dbReference type="EnsemblPlants" id="Pp3c2_26100V3.1">
    <property type="protein sequence ID" value="Pp3c2_26100V3.1"/>
    <property type="gene ID" value="Pp3c2_26100"/>
</dbReference>
<dbReference type="Pfam" id="PF00400">
    <property type="entry name" value="WD40"/>
    <property type="match status" value="2"/>
</dbReference>
<dbReference type="InterPro" id="IPR039328">
    <property type="entry name" value="WDR89"/>
</dbReference>
<dbReference type="Gene3D" id="2.130.10.10">
    <property type="entry name" value="YVTN repeat-like/Quinoprotein amine dehydrogenase"/>
    <property type="match status" value="2"/>
</dbReference>
<reference evidence="5" key="3">
    <citation type="submission" date="2020-12" db="UniProtKB">
        <authorList>
            <consortium name="EnsemblPlants"/>
        </authorList>
    </citation>
    <scope>IDENTIFICATION</scope>
</reference>
<protein>
    <submittedName>
        <fullName evidence="4 5">Uncharacterized protein</fullName>
    </submittedName>
</protein>
<proteinExistence type="predicted"/>
<evidence type="ECO:0000256" key="1">
    <source>
        <dbReference type="ARBA" id="ARBA00022574"/>
    </source>
</evidence>
<dbReference type="InterPro" id="IPR015943">
    <property type="entry name" value="WD40/YVTN_repeat-like_dom_sf"/>
</dbReference>
<dbReference type="EnsemblPlants" id="Pp3c2_26100V3.2">
    <property type="protein sequence ID" value="Pp3c2_26100V3.2"/>
    <property type="gene ID" value="Pp3c2_26100"/>
</dbReference>
<gene>
    <name evidence="5" type="primary">LOC112278864</name>
    <name evidence="4" type="ORF">PHYPA_003210</name>
</gene>
<keyword evidence="2" id="KW-0677">Repeat</keyword>
<organism evidence="4">
    <name type="scientific">Physcomitrium patens</name>
    <name type="common">Spreading-leaved earth moss</name>
    <name type="synonym">Physcomitrella patens</name>
    <dbReference type="NCBI Taxonomy" id="3218"/>
    <lineage>
        <taxon>Eukaryota</taxon>
        <taxon>Viridiplantae</taxon>
        <taxon>Streptophyta</taxon>
        <taxon>Embryophyta</taxon>
        <taxon>Bryophyta</taxon>
        <taxon>Bryophytina</taxon>
        <taxon>Bryopsida</taxon>
        <taxon>Funariidae</taxon>
        <taxon>Funariales</taxon>
        <taxon>Funariaceae</taxon>
        <taxon>Physcomitrium</taxon>
    </lineage>
</organism>
<dbReference type="OrthoDB" id="25131at2759"/>
<dbReference type="PROSITE" id="PS50082">
    <property type="entry name" value="WD_REPEATS_2"/>
    <property type="match status" value="1"/>
</dbReference>
<sequence length="385" mass="41615">MGLPGAVAKCKLSTSIQASFGVPDDPDYVFDIAANGDNTIMAASLSTNGIKLYGLATGQFLGDCIGHTDTISDVSFSDADSPHMLCSSSADGTVRAWDTRLRKEVASLRSENQELWSFDVGGSTQNLVASGGNAAVICWDRRTNRQIATLEECHTEAVTQVRFHPSKKEKLVSASVDGLMCVFDTVSDINDDEGMESVMGVGTSIARIGFYGSNRERLWCQTHIETVSSWNIEDALLEADFTDIRSEASANWSYPSVDYLIRCHYIPGFDTLWLIAGTQEGTIGYFPLHIPVKRSGTNDAAAVGPASAVLEGGHSSVVRSVWFPCDVGTNADTPLEGLFCWTGGEDGRLCRWSEDCDANERSIAWVSSGLVAKRAGRSKLRHAPY</sequence>
<dbReference type="GeneID" id="112278864"/>
<keyword evidence="1 3" id="KW-0853">WD repeat</keyword>
<dbReference type="SUPFAM" id="SSF50978">
    <property type="entry name" value="WD40 repeat-like"/>
    <property type="match status" value="1"/>
</dbReference>
<dbReference type="HOGENOM" id="CLU_037323_4_2_1"/>
<dbReference type="Gramene" id="Pp3c2_26100V3.2">
    <property type="protein sequence ID" value="Pp3c2_26100V3.2"/>
    <property type="gene ID" value="Pp3c2_26100"/>
</dbReference>
<evidence type="ECO:0000313" key="6">
    <source>
        <dbReference type="Proteomes" id="UP000006727"/>
    </source>
</evidence>